<dbReference type="EMBL" id="CM023485">
    <property type="protein sequence ID" value="KAH6930368.1"/>
    <property type="molecule type" value="Genomic_DNA"/>
</dbReference>
<protein>
    <submittedName>
        <fullName evidence="1">Uncharacterized protein</fullName>
    </submittedName>
</protein>
<gene>
    <name evidence="1" type="ORF">HPB50_013110</name>
</gene>
<evidence type="ECO:0000313" key="1">
    <source>
        <dbReference type="EMBL" id="KAH6930368.1"/>
    </source>
</evidence>
<evidence type="ECO:0000313" key="2">
    <source>
        <dbReference type="Proteomes" id="UP000821845"/>
    </source>
</evidence>
<accession>A0ACB7S6I2</accession>
<keyword evidence="2" id="KW-1185">Reference proteome</keyword>
<comment type="caution">
    <text evidence="1">The sequence shown here is derived from an EMBL/GenBank/DDBJ whole genome shotgun (WGS) entry which is preliminary data.</text>
</comment>
<dbReference type="Proteomes" id="UP000821845">
    <property type="component" value="Chromosome 5"/>
</dbReference>
<proteinExistence type="predicted"/>
<organism evidence="1 2">
    <name type="scientific">Hyalomma asiaticum</name>
    <name type="common">Tick</name>
    <dbReference type="NCBI Taxonomy" id="266040"/>
    <lineage>
        <taxon>Eukaryota</taxon>
        <taxon>Metazoa</taxon>
        <taxon>Ecdysozoa</taxon>
        <taxon>Arthropoda</taxon>
        <taxon>Chelicerata</taxon>
        <taxon>Arachnida</taxon>
        <taxon>Acari</taxon>
        <taxon>Parasitiformes</taxon>
        <taxon>Ixodida</taxon>
        <taxon>Ixodoidea</taxon>
        <taxon>Ixodidae</taxon>
        <taxon>Hyalomminae</taxon>
        <taxon>Hyalomma</taxon>
    </lineage>
</organism>
<name>A0ACB7S6I2_HYAAI</name>
<sequence length="108" mass="11853">MIRDKRGTSPPCACCGCARQASELRQRRRQVFGATCSEWKEGRRRRVPMAPTTQSRPAWEEDAVVPAGVSERREGSSSSSSCCCCCCLPSLSLFLLLPLSRGSDLMVP</sequence>
<reference evidence="1" key="1">
    <citation type="submission" date="2020-05" db="EMBL/GenBank/DDBJ databases">
        <title>Large-scale comparative analyses of tick genomes elucidate their genetic diversity and vector capacities.</title>
        <authorList>
            <person name="Jia N."/>
            <person name="Wang J."/>
            <person name="Shi W."/>
            <person name="Du L."/>
            <person name="Sun Y."/>
            <person name="Zhan W."/>
            <person name="Jiang J."/>
            <person name="Wang Q."/>
            <person name="Zhang B."/>
            <person name="Ji P."/>
            <person name="Sakyi L.B."/>
            <person name="Cui X."/>
            <person name="Yuan T."/>
            <person name="Jiang B."/>
            <person name="Yang W."/>
            <person name="Lam T.T.-Y."/>
            <person name="Chang Q."/>
            <person name="Ding S."/>
            <person name="Wang X."/>
            <person name="Zhu J."/>
            <person name="Ruan X."/>
            <person name="Zhao L."/>
            <person name="Wei J."/>
            <person name="Que T."/>
            <person name="Du C."/>
            <person name="Cheng J."/>
            <person name="Dai P."/>
            <person name="Han X."/>
            <person name="Huang E."/>
            <person name="Gao Y."/>
            <person name="Liu J."/>
            <person name="Shao H."/>
            <person name="Ye R."/>
            <person name="Li L."/>
            <person name="Wei W."/>
            <person name="Wang X."/>
            <person name="Wang C."/>
            <person name="Yang T."/>
            <person name="Huo Q."/>
            <person name="Li W."/>
            <person name="Guo W."/>
            <person name="Chen H."/>
            <person name="Zhou L."/>
            <person name="Ni X."/>
            <person name="Tian J."/>
            <person name="Zhou Y."/>
            <person name="Sheng Y."/>
            <person name="Liu T."/>
            <person name="Pan Y."/>
            <person name="Xia L."/>
            <person name="Li J."/>
            <person name="Zhao F."/>
            <person name="Cao W."/>
        </authorList>
    </citation>
    <scope>NUCLEOTIDE SEQUENCE</scope>
    <source>
        <strain evidence="1">Hyas-2018</strain>
    </source>
</reference>